<comment type="caution">
    <text evidence="3">The sequence shown here is derived from an EMBL/GenBank/DDBJ whole genome shotgun (WGS) entry which is preliminary data.</text>
</comment>
<dbReference type="GO" id="GO:0016779">
    <property type="term" value="F:nucleotidyltransferase activity"/>
    <property type="evidence" value="ECO:0007669"/>
    <property type="project" value="UniProtKB-ARBA"/>
</dbReference>
<name>A0A9X9FUU3_PSEMA</name>
<dbReference type="OrthoDB" id="5298023at2"/>
<dbReference type="Proteomes" id="UP000316123">
    <property type="component" value="Unassembled WGS sequence"/>
</dbReference>
<gene>
    <name evidence="3" type="ORF">FIV41_29450</name>
</gene>
<dbReference type="EMBL" id="VFEQ01000032">
    <property type="protein sequence ID" value="TWR51078.1"/>
    <property type="molecule type" value="Genomic_DNA"/>
</dbReference>
<evidence type="ECO:0000313" key="4">
    <source>
        <dbReference type="Proteomes" id="UP000316123"/>
    </source>
</evidence>
<dbReference type="RefSeq" id="WP_074847490.1">
    <property type="nucleotide sequence ID" value="NZ_FNSU01000003.1"/>
</dbReference>
<evidence type="ECO:0000259" key="2">
    <source>
        <dbReference type="Pfam" id="PF12804"/>
    </source>
</evidence>
<protein>
    <submittedName>
        <fullName evidence="3">Nucleotidyltransferase family protein</fullName>
    </submittedName>
</protein>
<accession>A0A9X9FUU3</accession>
<dbReference type="PANTHER" id="PTHR43777:SF1">
    <property type="entry name" value="MOLYBDENUM COFACTOR CYTIDYLYLTRANSFERASE"/>
    <property type="match status" value="1"/>
</dbReference>
<proteinExistence type="predicted"/>
<dbReference type="InterPro" id="IPR029044">
    <property type="entry name" value="Nucleotide-diphossugar_trans"/>
</dbReference>
<dbReference type="CDD" id="cd04182">
    <property type="entry name" value="GT_2_like_f"/>
    <property type="match status" value="1"/>
</dbReference>
<dbReference type="InterPro" id="IPR025877">
    <property type="entry name" value="MobA-like_NTP_Trfase"/>
</dbReference>
<dbReference type="PANTHER" id="PTHR43777">
    <property type="entry name" value="MOLYBDENUM COFACTOR CYTIDYLYLTRANSFERASE"/>
    <property type="match status" value="1"/>
</dbReference>
<dbReference type="SUPFAM" id="SSF53448">
    <property type="entry name" value="Nucleotide-diphospho-sugar transferases"/>
    <property type="match status" value="1"/>
</dbReference>
<sequence>MVTAIVLAAGQGSRFRAEAGADQDKLLADCLGRDGVMRPVIEQVLVNLPDRLVARWLVTSPDRKEVIRLAEVYGCQVLPLQSAGMGESIAAAVAASASADGWLVVLGDMPFIQSSSIERVIDVLEEDGISVPVQAGDYGHPVAFGRAFGPDLMALTGDRGGKPLFARARVREVQVEDAGVLWDVDLPKRLIFNPD</sequence>
<evidence type="ECO:0000313" key="3">
    <source>
        <dbReference type="EMBL" id="TWR51078.1"/>
    </source>
</evidence>
<feature type="domain" description="MobA-like NTP transferase" evidence="2">
    <location>
        <begin position="4"/>
        <end position="167"/>
    </location>
</feature>
<keyword evidence="1" id="KW-0460">Magnesium</keyword>
<organism evidence="3 4">
    <name type="scientific">Pseudomonas marginalis</name>
    <name type="common">Pseudomonas panacis</name>
    <dbReference type="NCBI Taxonomy" id="298"/>
    <lineage>
        <taxon>Bacteria</taxon>
        <taxon>Pseudomonadati</taxon>
        <taxon>Pseudomonadota</taxon>
        <taxon>Gammaproteobacteria</taxon>
        <taxon>Pseudomonadales</taxon>
        <taxon>Pseudomonadaceae</taxon>
        <taxon>Pseudomonas</taxon>
    </lineage>
</organism>
<dbReference type="AlphaFoldDB" id="A0A9X9FUU3"/>
<dbReference type="Pfam" id="PF12804">
    <property type="entry name" value="NTP_transf_3"/>
    <property type="match status" value="1"/>
</dbReference>
<evidence type="ECO:0000256" key="1">
    <source>
        <dbReference type="ARBA" id="ARBA00022842"/>
    </source>
</evidence>
<reference evidence="3 4" key="1">
    <citation type="submission" date="2019-06" db="EMBL/GenBank/DDBJ databases">
        <title>Pseudomonas bimorpha sp. nov. isolated from bovine raw milk and skim milk concentrate.</title>
        <authorList>
            <person name="Hofmann K."/>
            <person name="Huptas C."/>
            <person name="Doll E."/>
            <person name="Scherer S."/>
            <person name="Wenning M."/>
        </authorList>
    </citation>
    <scope>NUCLEOTIDE SEQUENCE [LARGE SCALE GENOMIC DNA]</scope>
    <source>
        <strain evidence="3 4">DSM 13124</strain>
    </source>
</reference>
<dbReference type="Gene3D" id="3.90.550.10">
    <property type="entry name" value="Spore Coat Polysaccharide Biosynthesis Protein SpsA, Chain A"/>
    <property type="match status" value="1"/>
</dbReference>